<evidence type="ECO:0000256" key="2">
    <source>
        <dbReference type="ARBA" id="ARBA00022829"/>
    </source>
</evidence>
<evidence type="ECO:0000259" key="5">
    <source>
        <dbReference type="SMART" id="SM00470"/>
    </source>
</evidence>
<dbReference type="PANTHER" id="PTHR33375:SF1">
    <property type="entry name" value="CHROMOSOME-PARTITIONING PROTEIN PARB-RELATED"/>
    <property type="match status" value="1"/>
</dbReference>
<dbReference type="InterPro" id="IPR041468">
    <property type="entry name" value="HTH_ParB/Spo0J"/>
</dbReference>
<dbReference type="InterPro" id="IPR057240">
    <property type="entry name" value="ParB_dimer_C"/>
</dbReference>
<feature type="domain" description="ParB-like N-terminal" evidence="5">
    <location>
        <begin position="100"/>
        <end position="198"/>
    </location>
</feature>
<dbReference type="GO" id="GO:0003677">
    <property type="term" value="F:DNA binding"/>
    <property type="evidence" value="ECO:0007669"/>
    <property type="project" value="UniProtKB-KW"/>
</dbReference>
<dbReference type="Pfam" id="PF02195">
    <property type="entry name" value="ParB_N"/>
    <property type="match status" value="1"/>
</dbReference>
<evidence type="ECO:0000313" key="7">
    <source>
        <dbReference type="Proteomes" id="UP000034956"/>
    </source>
</evidence>
<dbReference type="Proteomes" id="UP000034956">
    <property type="component" value="Unassembled WGS sequence"/>
</dbReference>
<dbReference type="GO" id="GO:0005694">
    <property type="term" value="C:chromosome"/>
    <property type="evidence" value="ECO:0007669"/>
    <property type="project" value="TreeGrafter"/>
</dbReference>
<reference evidence="6 7" key="1">
    <citation type="journal article" date="2015" name="Nature">
        <title>rRNA introns, odd ribosomes, and small enigmatic genomes across a large radiation of phyla.</title>
        <authorList>
            <person name="Brown C.T."/>
            <person name="Hug L.A."/>
            <person name="Thomas B.C."/>
            <person name="Sharon I."/>
            <person name="Castelle C.J."/>
            <person name="Singh A."/>
            <person name="Wilkins M.J."/>
            <person name="Williams K.H."/>
            <person name="Banfield J.F."/>
        </authorList>
    </citation>
    <scope>NUCLEOTIDE SEQUENCE [LARGE SCALE GENOMIC DNA]</scope>
</reference>
<protein>
    <submittedName>
        <fullName evidence="6">ParB-like protein partition protein</fullName>
    </submittedName>
</protein>
<dbReference type="CDD" id="cd16393">
    <property type="entry name" value="SPO0J_N"/>
    <property type="match status" value="1"/>
</dbReference>
<feature type="region of interest" description="Disordered" evidence="4">
    <location>
        <begin position="64"/>
        <end position="94"/>
    </location>
</feature>
<comment type="caution">
    <text evidence="6">The sequence shown here is derived from an EMBL/GenBank/DDBJ whole genome shotgun (WGS) entry which is preliminary data.</text>
</comment>
<dbReference type="Pfam" id="PF17762">
    <property type="entry name" value="HTH_ParB"/>
    <property type="match status" value="1"/>
</dbReference>
<gene>
    <name evidence="6" type="ORF">UY23_C0003G0036</name>
</gene>
<dbReference type="SMART" id="SM00470">
    <property type="entry name" value="ParB"/>
    <property type="match status" value="1"/>
</dbReference>
<evidence type="ECO:0000256" key="1">
    <source>
        <dbReference type="ARBA" id="ARBA00006295"/>
    </source>
</evidence>
<dbReference type="SUPFAM" id="SSF109709">
    <property type="entry name" value="KorB DNA-binding domain-like"/>
    <property type="match status" value="1"/>
</dbReference>
<proteinExistence type="inferred from homology"/>
<dbReference type="GO" id="GO:0007059">
    <property type="term" value="P:chromosome segregation"/>
    <property type="evidence" value="ECO:0007669"/>
    <property type="project" value="UniProtKB-KW"/>
</dbReference>
<dbReference type="InterPro" id="IPR050336">
    <property type="entry name" value="Chromosome_partition/occlusion"/>
</dbReference>
<dbReference type="AlphaFoldDB" id="A0A0G1WLJ3"/>
<keyword evidence="3" id="KW-0238">DNA-binding</keyword>
<dbReference type="PANTHER" id="PTHR33375">
    <property type="entry name" value="CHROMOSOME-PARTITIONING PROTEIN PARB-RELATED"/>
    <property type="match status" value="1"/>
</dbReference>
<dbReference type="NCBIfam" id="TIGR00180">
    <property type="entry name" value="parB_part"/>
    <property type="match status" value="1"/>
</dbReference>
<dbReference type="Pfam" id="PF23552">
    <property type="entry name" value="ParB_C"/>
    <property type="match status" value="1"/>
</dbReference>
<accession>A0A0G1WLJ3</accession>
<comment type="similarity">
    <text evidence="1">Belongs to the ParB family.</text>
</comment>
<organism evidence="6 7">
    <name type="scientific">Candidatus Jorgensenbacteria bacterium GW2011_GWA1_48_11</name>
    <dbReference type="NCBI Taxonomy" id="1618660"/>
    <lineage>
        <taxon>Bacteria</taxon>
        <taxon>Candidatus Joergenseniibacteriota</taxon>
    </lineage>
</organism>
<dbReference type="FunFam" id="1.10.10.2830:FF:000001">
    <property type="entry name" value="Chromosome partitioning protein ParB"/>
    <property type="match status" value="1"/>
</dbReference>
<dbReference type="InterPro" id="IPR004437">
    <property type="entry name" value="ParB/RepB/Spo0J"/>
</dbReference>
<evidence type="ECO:0000313" key="6">
    <source>
        <dbReference type="EMBL" id="KKU91198.1"/>
    </source>
</evidence>
<dbReference type="Gene3D" id="3.90.1530.30">
    <property type="match status" value="1"/>
</dbReference>
<sequence length="355" mass="40156">MLKLDQMSLIGRGLESLIPKKRTTDAGNSFSKDAVVSPQRGETPFVPQSRSFRFAEHPARSISDTLFQTNSPHHGEGGDKSWRPRVSASTKKTPDSESVFNIEVEKIKSNPLQPRKTFDPASVEELAQSIREFGIIQPIVVSKVVRETDYGTAVEYQLIAGERRLMAAKLLGLERVPAIVKKIDEHRVRLEMALIENIQRRDLNSLEEAKAYARLQDEFGLVQREIAARVGKSREVVANTLRLLNLPPHIQDALVSGKISESQARTLLVIQNPEEQNRVFKNILEDKLSVREMRTRIQKPFAHDPESRFWENKIEEKLGAPVKIRKSNGRGKMTVQFHSEDEWQGIVGKILGDEA</sequence>
<keyword evidence="2" id="KW-0159">Chromosome partition</keyword>
<dbReference type="FunFam" id="3.90.1530.30:FF:000001">
    <property type="entry name" value="Chromosome partitioning protein ParB"/>
    <property type="match status" value="1"/>
</dbReference>
<evidence type="ECO:0000256" key="3">
    <source>
        <dbReference type="ARBA" id="ARBA00023125"/>
    </source>
</evidence>
<dbReference type="Gene3D" id="1.10.10.2830">
    <property type="match status" value="1"/>
</dbReference>
<dbReference type="EMBL" id="LCPF01000003">
    <property type="protein sequence ID" value="KKU91198.1"/>
    <property type="molecule type" value="Genomic_DNA"/>
</dbReference>
<feature type="compositionally biased region" description="Basic and acidic residues" evidence="4">
    <location>
        <begin position="73"/>
        <end position="82"/>
    </location>
</feature>
<evidence type="ECO:0000256" key="4">
    <source>
        <dbReference type="SAM" id="MobiDB-lite"/>
    </source>
</evidence>
<feature type="region of interest" description="Disordered" evidence="4">
    <location>
        <begin position="22"/>
        <end position="46"/>
    </location>
</feature>
<dbReference type="InterPro" id="IPR036086">
    <property type="entry name" value="ParB/Sulfiredoxin_sf"/>
</dbReference>
<dbReference type="InterPro" id="IPR003115">
    <property type="entry name" value="ParB_N"/>
</dbReference>
<name>A0A0G1WLJ3_9BACT</name>
<dbReference type="SUPFAM" id="SSF110849">
    <property type="entry name" value="ParB/Sulfiredoxin"/>
    <property type="match status" value="1"/>
</dbReference>